<feature type="domain" description="cGMP-dependent protein kinase interacting" evidence="11">
    <location>
        <begin position="911"/>
        <end position="1010"/>
    </location>
</feature>
<keyword evidence="13" id="KW-1185">Reference proteome</keyword>
<feature type="compositionally biased region" description="Basic and acidic residues" evidence="10">
    <location>
        <begin position="318"/>
        <end position="329"/>
    </location>
</feature>
<feature type="compositionally biased region" description="Low complexity" evidence="10">
    <location>
        <begin position="469"/>
        <end position="480"/>
    </location>
</feature>
<feature type="region of interest" description="Disordered" evidence="10">
    <location>
        <begin position="588"/>
        <end position="857"/>
    </location>
</feature>
<dbReference type="AlphaFoldDB" id="A0A6I8N9C4"/>
<dbReference type="CDD" id="cd21944">
    <property type="entry name" value="IPD_MYPT1"/>
    <property type="match status" value="1"/>
</dbReference>
<proteinExistence type="predicted"/>
<gene>
    <name evidence="12" type="primary">PPP1R12A</name>
</gene>
<feature type="compositionally biased region" description="Basic residues" evidence="10">
    <location>
        <begin position="841"/>
        <end position="852"/>
    </location>
</feature>
<feature type="compositionally biased region" description="Basic and acidic residues" evidence="10">
    <location>
        <begin position="481"/>
        <end position="491"/>
    </location>
</feature>
<dbReference type="Pfam" id="PF12796">
    <property type="entry name" value="Ank_2"/>
    <property type="match status" value="2"/>
</dbReference>
<feature type="compositionally biased region" description="Low complexity" evidence="10">
    <location>
        <begin position="628"/>
        <end position="660"/>
    </location>
</feature>
<dbReference type="InterPro" id="IPR051226">
    <property type="entry name" value="PP1_Regulatory_Subunit"/>
</dbReference>
<evidence type="ECO:0000256" key="9">
    <source>
        <dbReference type="SAM" id="Coils"/>
    </source>
</evidence>
<dbReference type="GO" id="GO:0005737">
    <property type="term" value="C:cytoplasm"/>
    <property type="evidence" value="ECO:0007669"/>
    <property type="project" value="UniProtKB-UniRule"/>
</dbReference>
<reference evidence="12 13" key="1">
    <citation type="journal article" date="2008" name="Nature">
        <title>Genome analysis of the platypus reveals unique signatures of evolution.</title>
        <authorList>
            <person name="Warren W.C."/>
            <person name="Hillier L.W."/>
            <person name="Marshall Graves J.A."/>
            <person name="Birney E."/>
            <person name="Ponting C.P."/>
            <person name="Grutzner F."/>
            <person name="Belov K."/>
            <person name="Miller W."/>
            <person name="Clarke L."/>
            <person name="Chinwalla A.T."/>
            <person name="Yang S.P."/>
            <person name="Heger A."/>
            <person name="Locke D.P."/>
            <person name="Miethke P."/>
            <person name="Waters P.D."/>
            <person name="Veyrunes F."/>
            <person name="Fulton L."/>
            <person name="Fulton B."/>
            <person name="Graves T."/>
            <person name="Wallis J."/>
            <person name="Puente X.S."/>
            <person name="Lopez-Otin C."/>
            <person name="Ordonez G.R."/>
            <person name="Eichler E.E."/>
            <person name="Chen L."/>
            <person name="Cheng Z."/>
            <person name="Deakin J.E."/>
            <person name="Alsop A."/>
            <person name="Thompson K."/>
            <person name="Kirby P."/>
            <person name="Papenfuss A.T."/>
            <person name="Wakefield M.J."/>
            <person name="Olender T."/>
            <person name="Lancet D."/>
            <person name="Huttley G.A."/>
            <person name="Smit A.F."/>
            <person name="Pask A."/>
            <person name="Temple-Smith P."/>
            <person name="Batzer M.A."/>
            <person name="Walker J.A."/>
            <person name="Konkel M.K."/>
            <person name="Harris R.S."/>
            <person name="Whittington C.M."/>
            <person name="Wong E.S."/>
            <person name="Gemmell N.J."/>
            <person name="Buschiazzo E."/>
            <person name="Vargas Jentzsch I.M."/>
            <person name="Merkel A."/>
            <person name="Schmitz J."/>
            <person name="Zemann A."/>
            <person name="Churakov G."/>
            <person name="Kriegs J.O."/>
            <person name="Brosius J."/>
            <person name="Murchison E.P."/>
            <person name="Sachidanandam R."/>
            <person name="Smith C."/>
            <person name="Hannon G.J."/>
            <person name="Tsend-Ayush E."/>
            <person name="McMillan D."/>
            <person name="Attenborough R."/>
            <person name="Rens W."/>
            <person name="Ferguson-Smith M."/>
            <person name="Lefevre C.M."/>
            <person name="Sharp J.A."/>
            <person name="Nicholas K.R."/>
            <person name="Ray D.A."/>
            <person name="Kube M."/>
            <person name="Reinhardt R."/>
            <person name="Pringle T.H."/>
            <person name="Taylor J."/>
            <person name="Jones R.C."/>
            <person name="Nixon B."/>
            <person name="Dacheux J.L."/>
            <person name="Niwa H."/>
            <person name="Sekita Y."/>
            <person name="Huang X."/>
            <person name="Stark A."/>
            <person name="Kheradpour P."/>
            <person name="Kellis M."/>
            <person name="Flicek P."/>
            <person name="Chen Y."/>
            <person name="Webber C."/>
            <person name="Hardison R."/>
            <person name="Nelson J."/>
            <person name="Hallsworth-Pepin K."/>
            <person name="Delehaunty K."/>
            <person name="Markovic C."/>
            <person name="Minx P."/>
            <person name="Feng Y."/>
            <person name="Kremitzki C."/>
            <person name="Mitreva M."/>
            <person name="Glasscock J."/>
            <person name="Wylie T."/>
            <person name="Wohldmann P."/>
            <person name="Thiru P."/>
            <person name="Nhan M.N."/>
            <person name="Pohl C.S."/>
            <person name="Smith S.M."/>
            <person name="Hou S."/>
            <person name="Nefedov M."/>
            <person name="de Jong P.J."/>
            <person name="Renfree M.B."/>
            <person name="Mardis E.R."/>
            <person name="Wilson R.K."/>
        </authorList>
    </citation>
    <scope>NUCLEOTIDE SEQUENCE [LARGE SCALE GENOMIC DNA]</scope>
    <source>
        <strain evidence="12 13">Glennie</strain>
    </source>
</reference>
<feature type="compositionally biased region" description="Low complexity" evidence="10">
    <location>
        <begin position="519"/>
        <end position="529"/>
    </location>
</feature>
<evidence type="ECO:0000256" key="8">
    <source>
        <dbReference type="PROSITE-ProRule" id="PRU00023"/>
    </source>
</evidence>
<dbReference type="PROSITE" id="PS50088">
    <property type="entry name" value="ANK_REPEAT"/>
    <property type="match status" value="4"/>
</dbReference>
<dbReference type="SMART" id="SM00248">
    <property type="entry name" value="ANK"/>
    <property type="match status" value="6"/>
</dbReference>
<feature type="compositionally biased region" description="Low complexity" evidence="10">
    <location>
        <begin position="566"/>
        <end position="582"/>
    </location>
</feature>
<feature type="compositionally biased region" description="Basic and acidic residues" evidence="10">
    <location>
        <begin position="718"/>
        <end position="767"/>
    </location>
</feature>
<feature type="repeat" description="ANK" evidence="8">
    <location>
        <begin position="231"/>
        <end position="263"/>
    </location>
</feature>
<feature type="region of interest" description="Disordered" evidence="10">
    <location>
        <begin position="290"/>
        <end position="442"/>
    </location>
</feature>
<dbReference type="Gene3D" id="1.25.40.20">
    <property type="entry name" value="Ankyrin repeat-containing domain"/>
    <property type="match status" value="2"/>
</dbReference>
<dbReference type="SUPFAM" id="SSF48403">
    <property type="entry name" value="Ankyrin repeat"/>
    <property type="match status" value="1"/>
</dbReference>
<keyword evidence="4 8" id="KW-0040">ANK repeat</keyword>
<dbReference type="Proteomes" id="UP000002279">
    <property type="component" value="Chromosome 14"/>
</dbReference>
<feature type="repeat" description="ANK" evidence="8">
    <location>
        <begin position="72"/>
        <end position="104"/>
    </location>
</feature>
<feature type="compositionally biased region" description="Polar residues" evidence="10">
    <location>
        <begin position="401"/>
        <end position="421"/>
    </location>
</feature>
<dbReference type="GO" id="GO:0019901">
    <property type="term" value="F:protein kinase binding"/>
    <property type="evidence" value="ECO:0007669"/>
    <property type="project" value="InterPro"/>
</dbReference>
<evidence type="ECO:0000313" key="12">
    <source>
        <dbReference type="Ensembl" id="ENSOANP00000037634.1"/>
    </source>
</evidence>
<feature type="compositionally biased region" description="Basic and acidic residues" evidence="10">
    <location>
        <begin position="291"/>
        <end position="300"/>
    </location>
</feature>
<feature type="compositionally biased region" description="Low complexity" evidence="10">
    <location>
        <begin position="377"/>
        <end position="399"/>
    </location>
</feature>
<dbReference type="InterPro" id="IPR031775">
    <property type="entry name" value="PRKG1_interact"/>
</dbReference>
<dbReference type="GO" id="GO:0007165">
    <property type="term" value="P:signal transduction"/>
    <property type="evidence" value="ECO:0007669"/>
    <property type="project" value="InterPro"/>
</dbReference>
<feature type="region of interest" description="Disordered" evidence="10">
    <location>
        <begin position="563"/>
        <end position="582"/>
    </location>
</feature>
<feature type="compositionally biased region" description="Basic and acidic residues" evidence="10">
    <location>
        <begin position="616"/>
        <end position="627"/>
    </location>
</feature>
<feature type="compositionally biased region" description="Basic and acidic residues" evidence="10">
    <location>
        <begin position="815"/>
        <end position="840"/>
    </location>
</feature>
<evidence type="ECO:0000256" key="7">
    <source>
        <dbReference type="PIRNR" id="PIRNR038141"/>
    </source>
</evidence>
<dbReference type="PROSITE" id="PS50297">
    <property type="entry name" value="ANK_REP_REGION"/>
    <property type="match status" value="4"/>
</dbReference>
<protein>
    <recommendedName>
        <fullName evidence="7">Protein phosphatase 1 regulatory subunit</fullName>
    </recommendedName>
</protein>
<evidence type="ECO:0000256" key="3">
    <source>
        <dbReference type="ARBA" id="ARBA00022737"/>
    </source>
</evidence>
<keyword evidence="3" id="KW-0677">Repeat</keyword>
<evidence type="ECO:0000256" key="10">
    <source>
        <dbReference type="SAM" id="MobiDB-lite"/>
    </source>
</evidence>
<comment type="subcellular location">
    <subcellularLocation>
        <location evidence="1">Cytoplasm</location>
        <location evidence="1">Cytoskeleton</location>
        <location evidence="1">Stress fiber</location>
    </subcellularLocation>
</comment>
<feature type="compositionally biased region" description="Basic residues" evidence="10">
    <location>
        <begin position="683"/>
        <end position="693"/>
    </location>
</feature>
<evidence type="ECO:0000256" key="6">
    <source>
        <dbReference type="ARBA" id="ARBA00063863"/>
    </source>
</evidence>
<dbReference type="PANTHER" id="PTHR24179">
    <property type="entry name" value="PROTEIN PHOSPHATASE 1 REGULATORY SUBUNIT 12"/>
    <property type="match status" value="1"/>
</dbReference>
<dbReference type="Bgee" id="ENSOANG00000001685">
    <property type="expression patterns" value="Expressed in endometrium and 8 other cell types or tissues"/>
</dbReference>
<feature type="compositionally biased region" description="Low complexity" evidence="10">
    <location>
        <begin position="773"/>
        <end position="796"/>
    </location>
</feature>
<evidence type="ECO:0000256" key="5">
    <source>
        <dbReference type="ARBA" id="ARBA00053337"/>
    </source>
</evidence>
<reference evidence="12" key="2">
    <citation type="submission" date="2025-08" db="UniProtKB">
        <authorList>
            <consortium name="Ensembl"/>
        </authorList>
    </citation>
    <scope>IDENTIFICATION</scope>
    <source>
        <strain evidence="12">Glennie</strain>
    </source>
</reference>
<feature type="compositionally biased region" description="Acidic residues" evidence="10">
    <location>
        <begin position="357"/>
        <end position="369"/>
    </location>
</feature>
<dbReference type="InterPro" id="IPR017401">
    <property type="entry name" value="MYPT1/MYPT2/Mbs85"/>
</dbReference>
<dbReference type="GeneTree" id="ENSGT00940000156120"/>
<dbReference type="InterPro" id="IPR002110">
    <property type="entry name" value="Ankyrin_rpt"/>
</dbReference>
<feature type="repeat" description="ANK" evidence="8">
    <location>
        <begin position="198"/>
        <end position="230"/>
    </location>
</feature>
<feature type="compositionally biased region" description="Basic and acidic residues" evidence="10">
    <location>
        <begin position="673"/>
        <end position="682"/>
    </location>
</feature>
<dbReference type="FunFam" id="1.25.40.20:FF:000004">
    <property type="entry name" value="Phosphatase 1 regulatory subunit 12A"/>
    <property type="match status" value="1"/>
</dbReference>
<organism evidence="12 13">
    <name type="scientific">Ornithorhynchus anatinus</name>
    <name type="common">Duckbill platypus</name>
    <dbReference type="NCBI Taxonomy" id="9258"/>
    <lineage>
        <taxon>Eukaryota</taxon>
        <taxon>Metazoa</taxon>
        <taxon>Chordata</taxon>
        <taxon>Craniata</taxon>
        <taxon>Vertebrata</taxon>
        <taxon>Euteleostomi</taxon>
        <taxon>Mammalia</taxon>
        <taxon>Monotremata</taxon>
        <taxon>Ornithorhynchidae</taxon>
        <taxon>Ornithorhynchus</taxon>
    </lineage>
</organism>
<comment type="subunit">
    <text evidence="7">PP1 comprises a catalytic subunit, and one or several targeting or regulatory subunits.</text>
</comment>
<feature type="compositionally biased region" description="Basic and acidic residues" evidence="10">
    <location>
        <begin position="422"/>
        <end position="432"/>
    </location>
</feature>
<dbReference type="FunFam" id="1.25.40.20:FF:000876">
    <property type="entry name" value="Protein phosphatase 1 regulatory subunit 12A"/>
    <property type="match status" value="1"/>
</dbReference>
<feature type="compositionally biased region" description="Polar residues" evidence="10">
    <location>
        <begin position="302"/>
        <end position="316"/>
    </location>
</feature>
<reference evidence="12" key="3">
    <citation type="submission" date="2025-09" db="UniProtKB">
        <authorList>
            <consortium name="Ensembl"/>
        </authorList>
    </citation>
    <scope>IDENTIFICATION</scope>
    <source>
        <strain evidence="12">Glennie</strain>
    </source>
</reference>
<evidence type="ECO:0000256" key="1">
    <source>
        <dbReference type="ARBA" id="ARBA00004529"/>
    </source>
</evidence>
<dbReference type="InterPro" id="IPR036770">
    <property type="entry name" value="Ankyrin_rpt-contain_sf"/>
</dbReference>
<feature type="coiled-coil region" evidence="9">
    <location>
        <begin position="916"/>
        <end position="997"/>
    </location>
</feature>
<evidence type="ECO:0000256" key="2">
    <source>
        <dbReference type="ARBA" id="ARBA00022490"/>
    </source>
</evidence>
<dbReference type="PANTHER" id="PTHR24179:SF20">
    <property type="entry name" value="PROTEIN PHOSPHATASE 1 REGULATORY SUBUNIT 12A"/>
    <property type="match status" value="1"/>
</dbReference>
<evidence type="ECO:0000313" key="13">
    <source>
        <dbReference type="Proteomes" id="UP000002279"/>
    </source>
</evidence>
<dbReference type="Gene3D" id="6.10.140.390">
    <property type="match status" value="1"/>
</dbReference>
<feature type="repeat" description="ANK" evidence="8">
    <location>
        <begin position="105"/>
        <end position="137"/>
    </location>
</feature>
<keyword evidence="2 7" id="KW-0963">Cytoplasm</keyword>
<evidence type="ECO:0000259" key="11">
    <source>
        <dbReference type="Pfam" id="PF15898"/>
    </source>
</evidence>
<comment type="function">
    <text evidence="5">Key regulator of protein phosphatase 1C (PPP1C). Mediates binding to myosin. As part of the PPP1C complex, involved in dephosphorylation of PLK1. Capable of inhibiting HIF1AN-dependent suppression of HIF1A activity.</text>
</comment>
<dbReference type="Ensembl" id="ENSOANT00000059174.1">
    <property type="protein sequence ID" value="ENSOANP00000037634.1"/>
    <property type="gene ID" value="ENSOANG00000001685.4"/>
</dbReference>
<dbReference type="GO" id="GO:0019208">
    <property type="term" value="F:phosphatase regulator activity"/>
    <property type="evidence" value="ECO:0007669"/>
    <property type="project" value="UniProtKB-UniRule"/>
</dbReference>
<dbReference type="PIRSF" id="PIRSF038141">
    <property type="entry name" value="PP1_12ABC_vert"/>
    <property type="match status" value="1"/>
</dbReference>
<feature type="compositionally biased region" description="Low complexity" evidence="10">
    <location>
        <begin position="588"/>
        <end position="612"/>
    </location>
</feature>
<keyword evidence="9" id="KW-0175">Coiled coil</keyword>
<dbReference type="Pfam" id="PF15898">
    <property type="entry name" value="PRKG1_interact"/>
    <property type="match status" value="1"/>
</dbReference>
<accession>A0A6I8N9C4</accession>
<evidence type="ECO:0000256" key="4">
    <source>
        <dbReference type="ARBA" id="ARBA00023043"/>
    </source>
</evidence>
<sequence>MKMADAKQKRNEQLKRWIGSETDLEPPVVKRQKTKVKFDDGAVFLAACSSGDADEVLKLLHRGADIDYANVDGLTALHQACIDDNVDMVKFLVENGANINQPDNEGWIPLHAAASCGYLDIAEFLIGHGAHVGAVNSEGETPLDIAEEEAMEELLQNEVNRQGVDIEAARKEEERIMLRDARQWLNSGHINDVRHAKSGGTALHVAAAKGYTEVLKLLIQASYDVNIKDFDGWTPLHAAAHWGKEEACRILVENLCDMEMVNKVGQTAFDVADEDILGYLEELQKKQNLLHSEKREKKSPLIESTANMDNNQSQKTFKNKETLIIEPEKNASSIESLEQEKADEEEEGKKDESSCSSEEDDEDDSESEAETDKSKPTASAPNANSSSTQTASVAVTAPSIPTGQATPTSPIKKFPTSTTKVSPKEEERKDESPASWRLGLRKTGSYGALAEITAAKEAQKDKDSAGVMRSASSPRLSSSLDNKEKEKDSKGTRLAYVAPTIPRRLASTSDIEEKENRDSSSALRTSSSYTRRKWEDDSKKNSSINEGLGSYYKSCSFGRRQDDLISSSVPSTTSTPTVTSAAGLQKSLLSSTSTTTKITTGSSTAGTQSSTSNRLWAEDSSDKEKDSVPTAATLPVAPTVVNAAASTTSMTTAGTVSATSEVRERRRSYLTPVRDEESESQRKARSRQARQSRRSTQGVTLTDLQEAEKTIGRSRSTRTREQENEEKEKEEKEKQDKEKQEEKKESETSREDEYKQKYSRTYDEPYQRYRPVSTSSSTTTSSSSLSSIGSSLYASSQLNRPNSLIGITSAYSRGSTKDNEREGDKKEEEKEEDKSQPKSIRERRRPREKRRSTGVSFWTQDADALSRYETGSTGTSSSDRYDSLLGRSVSYGYSEERKPYCSRLEKEETTDFKKLYEQILAENEKLKAQLHDTNMELTDLKLQLEKATQRQERYADRSLLEMEKRERRALERRISEMEEELKMLPDLKADNQRLKDENGALIRVISKLSK</sequence>
<feature type="region of interest" description="Disordered" evidence="10">
    <location>
        <begin position="456"/>
        <end position="548"/>
    </location>
</feature>
<name>A0A6I8N9C4_ORNAN</name>
<dbReference type="Gene3D" id="6.10.250.1820">
    <property type="match status" value="1"/>
</dbReference>
<dbReference type="GO" id="GO:0001725">
    <property type="term" value="C:stress fiber"/>
    <property type="evidence" value="ECO:0007669"/>
    <property type="project" value="UniProtKB-SubCell"/>
</dbReference>
<feature type="compositionally biased region" description="Polar residues" evidence="10">
    <location>
        <begin position="797"/>
        <end position="814"/>
    </location>
</feature>
<comment type="subunit">
    <text evidence="6">PP1 comprises a catalytic subunit, PPP1CA, PPP1CB or PPP1CC, and one or several targeting or regulatory subunits. PPP1R12A mediates binding to myosin. Interacts with ARHA and CIT. Binds PPP1R12B, ROCK1 and IL16. Interacts directly with PRKG1. Non-covalent dimer of 2 dimers; PRKG1-PRKG1 and PPP1R12A-PPP1R12A. Interacts with SMTNL1. Interacts with PPP1CB; the interaction is direct. Interacts (when phosphorylated at Ser-445, Ser-472 and Ser-910) with 14-3-3. Interacts with ROCK1 and ROCK2. Interacts with isoform 1 and isoform 2 of ZIPK/DAPK3. Interacts with RAF1. Interacts with HIF1AN. Interacts with NCKAP1L.</text>
</comment>